<dbReference type="PANTHER" id="PTHR33744:SF15">
    <property type="entry name" value="CARBOHYDRATE DIACID REGULATOR"/>
    <property type="match status" value="1"/>
</dbReference>
<dbReference type="Pfam" id="PF13556">
    <property type="entry name" value="HTH_30"/>
    <property type="match status" value="1"/>
</dbReference>
<evidence type="ECO:0000313" key="4">
    <source>
        <dbReference type="Proteomes" id="UP000782705"/>
    </source>
</evidence>
<dbReference type="Proteomes" id="UP000782705">
    <property type="component" value="Unassembled WGS sequence"/>
</dbReference>
<dbReference type="InterPro" id="IPR051448">
    <property type="entry name" value="CdaR-like_regulators"/>
</dbReference>
<evidence type="ECO:0000259" key="2">
    <source>
        <dbReference type="Pfam" id="PF13556"/>
    </source>
</evidence>
<dbReference type="Pfam" id="PF07905">
    <property type="entry name" value="PucR"/>
    <property type="match status" value="1"/>
</dbReference>
<dbReference type="InterPro" id="IPR042070">
    <property type="entry name" value="PucR_C-HTH_sf"/>
</dbReference>
<dbReference type="PANTHER" id="PTHR33744">
    <property type="entry name" value="CARBOHYDRATE DIACID REGULATOR"/>
    <property type="match status" value="1"/>
</dbReference>
<gene>
    <name evidence="3" type="ORF">BAU17_02295</name>
</gene>
<comment type="caution">
    <text evidence="3">The sequence shown here is derived from an EMBL/GenBank/DDBJ whole genome shotgun (WGS) entry which is preliminary data.</text>
</comment>
<keyword evidence="4" id="KW-1185">Reference proteome</keyword>
<feature type="domain" description="PucR C-terminal helix-turn-helix" evidence="2">
    <location>
        <begin position="456"/>
        <end position="510"/>
    </location>
</feature>
<name>A0ABQ6YXL3_9ENTE</name>
<organism evidence="3 4">
    <name type="scientific">Candidatus Enterococcus willemsii</name>
    <dbReference type="NCBI Taxonomy" id="1857215"/>
    <lineage>
        <taxon>Bacteria</taxon>
        <taxon>Bacillati</taxon>
        <taxon>Bacillota</taxon>
        <taxon>Bacilli</taxon>
        <taxon>Lactobacillales</taxon>
        <taxon>Enterococcaceae</taxon>
        <taxon>Enterococcus</taxon>
    </lineage>
</organism>
<sequence>MKIKELMALELFQSCKLLTKEIGLDNEVDSAMVLEALDIENWSQKNQLILTSFYAFNDLPESEFATFFEKMKKVGVSGLVVKMDRLITMIPDWLIDYCFIYEIPLIKVEQEISYEKIILTIYEPLLNHRGHLLRTYYDVRQRFTKVGRNVHSFENIMETFYQLIQLPCSLDIPSLNIHLHYDSPFEIANILERSYVQTNEFTKNIYQRITFNTSSGQQMTALASEIVTPFDQLSTLMVYQQGEIITESQMMILENVIDIIYERLQTEYLIKKDRYTRLNNLADAILQNTPTSPDELNSLLDDAKINHHRYYQGIAFSSKNGDTQALDRNILKQLCALRPKRIFFEHYNYTIILFNLETPEKEIQKKEIQKLFDTSFIKAHELTFSMSLVKEKKGLKEILLECLDAIRFNQVLQIDPVVSISDLGIFRYFMQEEQLDQLERLIPKQLKKLWEQSPDLFDTLYTFFQSGRNYKRTAEILFLHSKTIRYRLNKIEGLLKIDLTNPLQLVNYEIGTYLLHQRSENND</sequence>
<evidence type="ECO:0000313" key="3">
    <source>
        <dbReference type="EMBL" id="KAF1302541.1"/>
    </source>
</evidence>
<protein>
    <submittedName>
        <fullName evidence="3">Transcriptional regulator</fullName>
    </submittedName>
</protein>
<reference evidence="3 4" key="1">
    <citation type="submission" date="2016-06" db="EMBL/GenBank/DDBJ databases">
        <title>Four novel species of enterococci isolated from chicken manure.</title>
        <authorList>
            <person name="Van Tyne D."/>
        </authorList>
    </citation>
    <scope>NUCLEOTIDE SEQUENCE [LARGE SCALE GENOMIC DNA]</scope>
    <source>
        <strain evidence="3 4">CU12B</strain>
    </source>
</reference>
<evidence type="ECO:0000259" key="1">
    <source>
        <dbReference type="Pfam" id="PF07905"/>
    </source>
</evidence>
<dbReference type="InterPro" id="IPR012914">
    <property type="entry name" value="PucR_dom"/>
</dbReference>
<feature type="domain" description="Purine catabolism PurC-like" evidence="1">
    <location>
        <begin position="5"/>
        <end position="122"/>
    </location>
</feature>
<dbReference type="InterPro" id="IPR025736">
    <property type="entry name" value="PucR_C-HTH_dom"/>
</dbReference>
<dbReference type="Gene3D" id="1.10.10.2840">
    <property type="entry name" value="PucR C-terminal helix-turn-helix domain"/>
    <property type="match status" value="1"/>
</dbReference>
<dbReference type="EMBL" id="MAEL01000049">
    <property type="protein sequence ID" value="KAF1302541.1"/>
    <property type="molecule type" value="Genomic_DNA"/>
</dbReference>
<proteinExistence type="predicted"/>
<dbReference type="RefSeq" id="WP_161902714.1">
    <property type="nucleotide sequence ID" value="NZ_MAEL01000049.1"/>
</dbReference>
<accession>A0ABQ6YXL3</accession>